<feature type="region of interest" description="Disordered" evidence="1">
    <location>
        <begin position="244"/>
        <end position="275"/>
    </location>
</feature>
<dbReference type="Proteomes" id="UP000297149">
    <property type="component" value="Chromosome"/>
</dbReference>
<name>A0A4P7W1W6_9BACT</name>
<dbReference type="KEGG" id="ddb:E7747_06205"/>
<accession>A0A4P7W1W6</accession>
<dbReference type="AlphaFoldDB" id="A0A4P7W1W6"/>
<gene>
    <name evidence="4" type="ORF">E7747_06205</name>
</gene>
<dbReference type="EMBL" id="CP039396">
    <property type="protein sequence ID" value="QCD41911.1"/>
    <property type="molecule type" value="Genomic_DNA"/>
</dbReference>
<evidence type="ECO:0000313" key="5">
    <source>
        <dbReference type="Proteomes" id="UP000297149"/>
    </source>
</evidence>
<protein>
    <submittedName>
        <fullName evidence="4">M23 family metallopeptidase</fullName>
    </submittedName>
</protein>
<feature type="domain" description="M23ase beta-sheet core" evidence="3">
    <location>
        <begin position="123"/>
        <end position="219"/>
    </location>
</feature>
<organism evidence="4 5">
    <name type="scientific">Duncaniella dubosii</name>
    <dbReference type="NCBI Taxonomy" id="2518971"/>
    <lineage>
        <taxon>Bacteria</taxon>
        <taxon>Pseudomonadati</taxon>
        <taxon>Bacteroidota</taxon>
        <taxon>Bacteroidia</taxon>
        <taxon>Bacteroidales</taxon>
        <taxon>Muribaculaceae</taxon>
        <taxon>Duncaniella</taxon>
    </lineage>
</organism>
<evidence type="ECO:0000259" key="3">
    <source>
        <dbReference type="Pfam" id="PF01551"/>
    </source>
</evidence>
<dbReference type="PANTHER" id="PTHR21666">
    <property type="entry name" value="PEPTIDASE-RELATED"/>
    <property type="match status" value="1"/>
</dbReference>
<feature type="compositionally biased region" description="Basic residues" evidence="1">
    <location>
        <begin position="253"/>
        <end position="275"/>
    </location>
</feature>
<dbReference type="SUPFAM" id="SSF51261">
    <property type="entry name" value="Duplicated hybrid motif"/>
    <property type="match status" value="1"/>
</dbReference>
<dbReference type="Pfam" id="PF01551">
    <property type="entry name" value="Peptidase_M23"/>
    <property type="match status" value="1"/>
</dbReference>
<reference evidence="5" key="1">
    <citation type="submission" date="2019-02" db="EMBL/GenBank/DDBJ databases">
        <title>Isolation and identification of novel species under the genus Muribaculum.</title>
        <authorList>
            <person name="Miyake S."/>
            <person name="Ding Y."/>
            <person name="Low A."/>
            <person name="Soh M."/>
            <person name="Seedorf H."/>
        </authorList>
    </citation>
    <scope>NUCLEOTIDE SEQUENCE [LARGE SCALE GENOMIC DNA]</scope>
    <source>
        <strain evidence="5">H5</strain>
    </source>
</reference>
<dbReference type="InterPro" id="IPR050570">
    <property type="entry name" value="Cell_wall_metabolism_enzyme"/>
</dbReference>
<keyword evidence="5" id="KW-1185">Reference proteome</keyword>
<dbReference type="RefSeq" id="WP_136414790.1">
    <property type="nucleotide sequence ID" value="NZ_CP039396.1"/>
</dbReference>
<evidence type="ECO:0000256" key="1">
    <source>
        <dbReference type="SAM" id="MobiDB-lite"/>
    </source>
</evidence>
<evidence type="ECO:0000256" key="2">
    <source>
        <dbReference type="SAM" id="SignalP"/>
    </source>
</evidence>
<dbReference type="GO" id="GO:0004222">
    <property type="term" value="F:metalloendopeptidase activity"/>
    <property type="evidence" value="ECO:0007669"/>
    <property type="project" value="TreeGrafter"/>
</dbReference>
<feature type="signal peptide" evidence="2">
    <location>
        <begin position="1"/>
        <end position="24"/>
    </location>
</feature>
<dbReference type="CDD" id="cd12797">
    <property type="entry name" value="M23_peptidase"/>
    <property type="match status" value="1"/>
</dbReference>
<dbReference type="Gene3D" id="2.70.70.10">
    <property type="entry name" value="Glucose Permease (Domain IIA)"/>
    <property type="match status" value="1"/>
</dbReference>
<dbReference type="InterPro" id="IPR016047">
    <property type="entry name" value="M23ase_b-sheet_dom"/>
</dbReference>
<evidence type="ECO:0000313" key="4">
    <source>
        <dbReference type="EMBL" id="QCD41911.1"/>
    </source>
</evidence>
<dbReference type="PANTHER" id="PTHR21666:SF270">
    <property type="entry name" value="MUREIN HYDROLASE ACTIVATOR ENVC"/>
    <property type="match status" value="1"/>
</dbReference>
<keyword evidence="2" id="KW-0732">Signal</keyword>
<proteinExistence type="predicted"/>
<sequence length="275" mass="30975">MKFLKLKTLLATLLISTAAFTANAQLKLPALHTNQHNSLIANQKPSINPFKIENNDLLLNQIKEREAAMNNEIYASFWNSDRVNPYGTAVTIPEHKDIDVSEYTTPTPGHITSNYGYRSRFGRMHYGIDLKLQVGDTVRAAFSGKVRLTKYEGRGYGYYVVVRHDNGLETVYGHLSRFLVKPDQYVKAGEPIALGGNTGRSTGAHLHFETRYLGIPINPAAIIDFENGVTHKDIFAFDKRTYGKSQKYSPTKRSTKKYASRKRKSTRRSTATAKK</sequence>
<dbReference type="InterPro" id="IPR011055">
    <property type="entry name" value="Dup_hybrid_motif"/>
</dbReference>
<feature type="chain" id="PRO_5020630908" evidence="2">
    <location>
        <begin position="25"/>
        <end position="275"/>
    </location>
</feature>